<proteinExistence type="predicted"/>
<accession>A0A1D9G4V7</accession>
<dbReference type="AlphaFoldDB" id="A0A1D9G4V7"/>
<protein>
    <submittedName>
        <fullName evidence="1">Uncharacterized protein</fullName>
    </submittedName>
</protein>
<name>A0A1D9G4V7_MOOP1</name>
<evidence type="ECO:0000313" key="2">
    <source>
        <dbReference type="Proteomes" id="UP000176944"/>
    </source>
</evidence>
<dbReference type="Proteomes" id="UP000176944">
    <property type="component" value="Chromosome"/>
</dbReference>
<organism evidence="1 2">
    <name type="scientific">Moorena producens (strain JHB)</name>
    <dbReference type="NCBI Taxonomy" id="1454205"/>
    <lineage>
        <taxon>Bacteria</taxon>
        <taxon>Bacillati</taxon>
        <taxon>Cyanobacteriota</taxon>
        <taxon>Cyanophyceae</taxon>
        <taxon>Coleofasciculales</taxon>
        <taxon>Coleofasciculaceae</taxon>
        <taxon>Moorena</taxon>
    </lineage>
</organism>
<evidence type="ECO:0000313" key="1">
    <source>
        <dbReference type="EMBL" id="AOY82564.1"/>
    </source>
</evidence>
<sequence length="64" mass="6952">MQNLTTTAFAACINVLTLIRSAIYLRSIATSVLRLMTWMVAASINQSNALGLKLLLWGALVEIS</sequence>
<gene>
    <name evidence="1" type="ORF">BJP36_24255</name>
</gene>
<reference evidence="2" key="1">
    <citation type="submission" date="2016-10" db="EMBL/GenBank/DDBJ databases">
        <title>Comparative genomics uncovers the prolific and rare metabolic potential of the cyanobacterial genus Moorea.</title>
        <authorList>
            <person name="Leao T."/>
            <person name="Castelao G."/>
            <person name="Korobeynikov A."/>
            <person name="Monroe E.A."/>
            <person name="Podell S."/>
            <person name="Glukhov E."/>
            <person name="Allen E."/>
            <person name="Gerwick W.H."/>
            <person name="Gerwick L."/>
        </authorList>
    </citation>
    <scope>NUCLEOTIDE SEQUENCE [LARGE SCALE GENOMIC DNA]</scope>
    <source>
        <strain evidence="2">JHB</strain>
    </source>
</reference>
<dbReference type="EMBL" id="CP017708">
    <property type="protein sequence ID" value="AOY82564.1"/>
    <property type="molecule type" value="Genomic_DNA"/>
</dbReference>